<proteinExistence type="predicted"/>
<dbReference type="Proteomes" id="UP000008963">
    <property type="component" value="Chromosome"/>
</dbReference>
<dbReference type="OrthoDB" id="5290737at2"/>
<dbReference type="KEGG" id="bmx:BMS_2728"/>
<dbReference type="EMBL" id="FQ312005">
    <property type="protein sequence ID" value="CBW27505.1"/>
    <property type="molecule type" value="Genomic_DNA"/>
</dbReference>
<protein>
    <submittedName>
        <fullName evidence="1">Uncharacterized protein</fullName>
    </submittedName>
</protein>
<evidence type="ECO:0000313" key="1">
    <source>
        <dbReference type="EMBL" id="CBW27505.1"/>
    </source>
</evidence>
<keyword evidence="2" id="KW-1185">Reference proteome</keyword>
<sequence length="288" mass="33059">MATQAWKIERDLLLSNRIKNYSNHFVSLGYYDLVYVEVDEEDNPLINSDGRSFSAFTSKELAWRSKTNQELEDIISNKIPLATKSINLKSFMIGDLAFSLSSNTDIRFIKINPILFTEQEKTLLLHEEVLIIPIKDELTSKHILTSADESMALLAIKPNDEKRMGMELVFYCLTTKNLPDDLEEKERVLNERIAELSFYSSRVPIKKGSSSILCVIVNLENSMEETAFIRNYKTMDKHSDVIFVTSDLKIKTGDLEVIPYNGESIDTVFMPIINWQNNHRSPMQSTMN</sequence>
<dbReference type="PATRIC" id="fig|862908.3.peg.2604"/>
<name>E1WXI8_HALMS</name>
<evidence type="ECO:0000313" key="2">
    <source>
        <dbReference type="Proteomes" id="UP000008963"/>
    </source>
</evidence>
<dbReference type="AlphaFoldDB" id="E1WXI8"/>
<gene>
    <name evidence="1" type="ordered locus">BMS_2728</name>
</gene>
<accession>E1WXI8</accession>
<organism evidence="1 2">
    <name type="scientific">Halobacteriovorax marinus (strain ATCC BAA-682 / DSM 15412 / SJ)</name>
    <name type="common">Bacteriovorax marinus</name>
    <dbReference type="NCBI Taxonomy" id="862908"/>
    <lineage>
        <taxon>Bacteria</taxon>
        <taxon>Pseudomonadati</taxon>
        <taxon>Bdellovibrionota</taxon>
        <taxon>Bacteriovoracia</taxon>
        <taxon>Bacteriovoracales</taxon>
        <taxon>Halobacteriovoraceae</taxon>
        <taxon>Halobacteriovorax</taxon>
    </lineage>
</organism>
<reference evidence="2" key="1">
    <citation type="journal article" date="2013" name="ISME J.">
        <title>A small predatory core genome in the divergent marine Bacteriovorax marinus SJ and the terrestrial Bdellovibrio bacteriovorus.</title>
        <authorList>
            <person name="Crossman L.C."/>
            <person name="Chen H."/>
            <person name="Cerdeno-Tarraga A.M."/>
            <person name="Brooks K."/>
            <person name="Quail M.A."/>
            <person name="Pineiro S.A."/>
            <person name="Hobley L."/>
            <person name="Sockett R.E."/>
            <person name="Bentley S.D."/>
            <person name="Parkhill J."/>
            <person name="Williams H.N."/>
            <person name="Stine O.C."/>
        </authorList>
    </citation>
    <scope>NUCLEOTIDE SEQUENCE [LARGE SCALE GENOMIC DNA]</scope>
    <source>
        <strain evidence="2">ATCC BAA-682 / DSM 15412 / SJ</strain>
    </source>
</reference>
<dbReference type="RefSeq" id="WP_014245280.1">
    <property type="nucleotide sequence ID" value="NC_016620.1"/>
</dbReference>
<dbReference type="HOGENOM" id="CLU_965649_0_0_7"/>